<evidence type="ECO:0000313" key="3">
    <source>
        <dbReference type="Proteomes" id="UP000005801"/>
    </source>
</evidence>
<dbReference type="RefSeq" id="WP_006974045.1">
    <property type="nucleotide sequence ID" value="NZ_ABCS01000058.1"/>
</dbReference>
<evidence type="ECO:0000256" key="1">
    <source>
        <dbReference type="SAM" id="MobiDB-lite"/>
    </source>
</evidence>
<feature type="region of interest" description="Disordered" evidence="1">
    <location>
        <begin position="398"/>
        <end position="424"/>
    </location>
</feature>
<dbReference type="Proteomes" id="UP000005801">
    <property type="component" value="Unassembled WGS sequence"/>
</dbReference>
<dbReference type="InterPro" id="IPR011009">
    <property type="entry name" value="Kinase-like_dom_sf"/>
</dbReference>
<accession>A6GBF4</accession>
<dbReference type="SUPFAM" id="SSF56112">
    <property type="entry name" value="Protein kinase-like (PK-like)"/>
    <property type="match status" value="1"/>
</dbReference>
<dbReference type="AlphaFoldDB" id="A6GBF4"/>
<protein>
    <submittedName>
        <fullName evidence="2">Serine/threonine protein kinase with TPR repeats</fullName>
    </submittedName>
</protein>
<dbReference type="OrthoDB" id="5487217at2"/>
<dbReference type="GO" id="GO:0004674">
    <property type="term" value="F:protein serine/threonine kinase activity"/>
    <property type="evidence" value="ECO:0007669"/>
    <property type="project" value="UniProtKB-KW"/>
</dbReference>
<keyword evidence="3" id="KW-1185">Reference proteome</keyword>
<dbReference type="eggNOG" id="COG0515">
    <property type="taxonomic scope" value="Bacteria"/>
</dbReference>
<evidence type="ECO:0000313" key="2">
    <source>
        <dbReference type="EMBL" id="EDM76758.1"/>
    </source>
</evidence>
<sequence length="748" mass="79824">MAELPCPACASAIPLADDAEDDGTPRNRCPSCGASLLIAYRYRLRRHVGAFAGGELYEGYDDGFAKSVAVLFVAREHLEHPDRLRRFREGNRMFADVGGRGLNRIHEIAGGHEPRPYVVMDWLEATLETRLSQTGRLEGQALVELFSTLLGGLARAHRAMPSVIHGHIHPGKIGFVNDRTPVLFGFEWATQVFEQDSRLADSFIRDAQDKPEADSTRAKDLIQLASAVYYAATGQWAGNQSVSAQQAAARQNVPGAVGQCIERMLLSGSGTGYTSAVDARQDLDRLLTGDTGWRARARPKQQSMDGNMGWSKSSFGGEYYTEEDGPSELFSSDLENNGDDSSVGFFETNPPPEAIAASPALFANQGGHQSVGAGSDWSGDQGQVATAFDRDREIQRLLAASPSSAPSPTPNFDLGDDGEPETSSGGRVVIAGAVLLIGFGVISAIMDASEEESYDSYEIPAEIDIDPIPGFDPNSVIDDPVGAPGLDGNPFNAEGVGDGNPFNAEGAAPAPSLGKLAEMHRWSGHVVGPVDGLSGAELGDSCMFWASPTSPGSSFNCRVYLECNDTFLYGGGTVGYTTCTLDENGVPVFAEDAEDDDGDGALTFDRRQGNSIVRVRDSYGRPPVLLSVALGLGDGKTEATIPDHPVLSRSTQPDAFGAAAEELPERPSTADLLAALKGSRARLSQCMVEPGTRLELGLTIANGGYATKVDIEPEQSRRATRCITSAIDDVEFPRFTDDEMTVTWPVSW</sequence>
<dbReference type="EMBL" id="ABCS01000058">
    <property type="protein sequence ID" value="EDM76758.1"/>
    <property type="molecule type" value="Genomic_DNA"/>
</dbReference>
<keyword evidence="2" id="KW-0808">Transferase</keyword>
<reference evidence="2 3" key="1">
    <citation type="submission" date="2007-06" db="EMBL/GenBank/DDBJ databases">
        <authorList>
            <person name="Shimkets L."/>
            <person name="Ferriera S."/>
            <person name="Johnson J."/>
            <person name="Kravitz S."/>
            <person name="Beeson K."/>
            <person name="Sutton G."/>
            <person name="Rogers Y.-H."/>
            <person name="Friedman R."/>
            <person name="Frazier M."/>
            <person name="Venter J.C."/>
        </authorList>
    </citation>
    <scope>NUCLEOTIDE SEQUENCE [LARGE SCALE GENOMIC DNA]</scope>
    <source>
        <strain evidence="2 3">SIR-1</strain>
    </source>
</reference>
<dbReference type="Gene3D" id="1.10.510.10">
    <property type="entry name" value="Transferase(Phosphotransferase) domain 1"/>
    <property type="match status" value="1"/>
</dbReference>
<name>A6GBF4_9BACT</name>
<organism evidence="2 3">
    <name type="scientific">Plesiocystis pacifica SIR-1</name>
    <dbReference type="NCBI Taxonomy" id="391625"/>
    <lineage>
        <taxon>Bacteria</taxon>
        <taxon>Pseudomonadati</taxon>
        <taxon>Myxococcota</taxon>
        <taxon>Polyangia</taxon>
        <taxon>Nannocystales</taxon>
        <taxon>Nannocystaceae</taxon>
        <taxon>Plesiocystis</taxon>
    </lineage>
</organism>
<comment type="caution">
    <text evidence="2">The sequence shown here is derived from an EMBL/GenBank/DDBJ whole genome shotgun (WGS) entry which is preliminary data.</text>
</comment>
<keyword evidence="2" id="KW-0418">Kinase</keyword>
<dbReference type="Gene3D" id="3.30.200.20">
    <property type="entry name" value="Phosphorylase Kinase, domain 1"/>
    <property type="match status" value="1"/>
</dbReference>
<dbReference type="STRING" id="391625.PPSIR1_18692"/>
<gene>
    <name evidence="2" type="ORF">PPSIR1_18692</name>
</gene>
<keyword evidence="2" id="KW-0723">Serine/threonine-protein kinase</keyword>
<proteinExistence type="predicted"/>